<dbReference type="PANTHER" id="PTHR48111">
    <property type="entry name" value="REGULATOR OF RPOS"/>
    <property type="match status" value="1"/>
</dbReference>
<dbReference type="SUPFAM" id="SSF52172">
    <property type="entry name" value="CheY-like"/>
    <property type="match status" value="1"/>
</dbReference>
<feature type="DNA-binding region" description="OmpR/PhoB-type" evidence="7">
    <location>
        <begin position="152"/>
        <end position="248"/>
    </location>
</feature>
<dbReference type="CDD" id="cd00383">
    <property type="entry name" value="trans_reg_C"/>
    <property type="match status" value="1"/>
</dbReference>
<protein>
    <submittedName>
        <fullName evidence="11">Phosphate regulon transcriptional regulatory protein PhoB</fullName>
    </submittedName>
</protein>
<dbReference type="GO" id="GO:0000976">
    <property type="term" value="F:transcription cis-regulatory region binding"/>
    <property type="evidence" value="ECO:0007669"/>
    <property type="project" value="TreeGrafter"/>
</dbReference>
<evidence type="ECO:0000256" key="5">
    <source>
        <dbReference type="ARBA" id="ARBA00023163"/>
    </source>
</evidence>
<reference evidence="11 12" key="1">
    <citation type="submission" date="2019-02" db="EMBL/GenBank/DDBJ databases">
        <title>Deep-cultivation of Planctomycetes and their phenomic and genomic characterization uncovers novel biology.</title>
        <authorList>
            <person name="Wiegand S."/>
            <person name="Jogler M."/>
            <person name="Boedeker C."/>
            <person name="Pinto D."/>
            <person name="Vollmers J."/>
            <person name="Rivas-Marin E."/>
            <person name="Kohn T."/>
            <person name="Peeters S.H."/>
            <person name="Heuer A."/>
            <person name="Rast P."/>
            <person name="Oberbeckmann S."/>
            <person name="Bunk B."/>
            <person name="Jeske O."/>
            <person name="Meyerdierks A."/>
            <person name="Storesund J.E."/>
            <person name="Kallscheuer N."/>
            <person name="Luecker S."/>
            <person name="Lage O.M."/>
            <person name="Pohl T."/>
            <person name="Merkel B.J."/>
            <person name="Hornburger P."/>
            <person name="Mueller R.-W."/>
            <person name="Bruemmer F."/>
            <person name="Labrenz M."/>
            <person name="Spormann A.M."/>
            <person name="Op Den Camp H."/>
            <person name="Overmann J."/>
            <person name="Amann R."/>
            <person name="Jetten M.S.M."/>
            <person name="Mascher T."/>
            <person name="Medema M.H."/>
            <person name="Devos D.P."/>
            <person name="Kaster A.-K."/>
            <person name="Ovreas L."/>
            <person name="Rohde M."/>
            <person name="Galperin M.Y."/>
            <person name="Jogler C."/>
        </authorList>
    </citation>
    <scope>NUCLEOTIDE SEQUENCE [LARGE SCALE GENOMIC DNA]</scope>
    <source>
        <strain evidence="11 12">Mal64</strain>
    </source>
</reference>
<dbReference type="GO" id="GO:0006355">
    <property type="term" value="P:regulation of DNA-templated transcription"/>
    <property type="evidence" value="ECO:0007669"/>
    <property type="project" value="InterPro"/>
</dbReference>
<feature type="domain" description="Response regulatory" evidence="9">
    <location>
        <begin position="26"/>
        <end position="142"/>
    </location>
</feature>
<dbReference type="PROSITE" id="PS50110">
    <property type="entry name" value="RESPONSE_REGULATORY"/>
    <property type="match status" value="1"/>
</dbReference>
<dbReference type="EMBL" id="SJPQ01000001">
    <property type="protein sequence ID" value="TWT89888.1"/>
    <property type="molecule type" value="Genomic_DNA"/>
</dbReference>
<dbReference type="InterPro" id="IPR011006">
    <property type="entry name" value="CheY-like_superfamily"/>
</dbReference>
<feature type="modified residue" description="4-aspartylphosphate" evidence="6">
    <location>
        <position position="75"/>
    </location>
</feature>
<evidence type="ECO:0000313" key="11">
    <source>
        <dbReference type="EMBL" id="TWT89888.1"/>
    </source>
</evidence>
<dbReference type="GO" id="GO:0032993">
    <property type="term" value="C:protein-DNA complex"/>
    <property type="evidence" value="ECO:0007669"/>
    <property type="project" value="TreeGrafter"/>
</dbReference>
<sequence length="253" mass="27784">MVDLQTPERNSRPAKSDGKNPMATHRILIIEDDRSLADVLDYNLTQDGYETSVASDGQDGLTQAKLHGPDLVLLDLMLPVIDGLEICRRLRADPVTRGSLVLMLTAKAEETDQVAGFSVGADDYVTKPFSVKVLLERVRALLRRKRGARDDGDTLVSQGIMLDRERHRVTAGDSVLDLTPSEFGLLEALIRQPGRVFSRSELIDAALGGDALVLERTIDVHVRALRKKMAGHAHLVETVRGLGYRFRDPVGAA</sequence>
<evidence type="ECO:0000256" key="2">
    <source>
        <dbReference type="ARBA" id="ARBA00023012"/>
    </source>
</evidence>
<dbReference type="SMART" id="SM00862">
    <property type="entry name" value="Trans_reg_C"/>
    <property type="match status" value="1"/>
</dbReference>
<accession>A0A5C5ZS57</accession>
<dbReference type="GO" id="GO:0000156">
    <property type="term" value="F:phosphorelay response regulator activity"/>
    <property type="evidence" value="ECO:0007669"/>
    <property type="project" value="TreeGrafter"/>
</dbReference>
<dbReference type="AlphaFoldDB" id="A0A5C5ZS57"/>
<dbReference type="InterPro" id="IPR039420">
    <property type="entry name" value="WalR-like"/>
</dbReference>
<keyword evidence="3" id="KW-0805">Transcription regulation</keyword>
<dbReference type="Pfam" id="PF00486">
    <property type="entry name" value="Trans_reg_C"/>
    <property type="match status" value="1"/>
</dbReference>
<name>A0A5C5ZS57_9BACT</name>
<evidence type="ECO:0000256" key="6">
    <source>
        <dbReference type="PROSITE-ProRule" id="PRU00169"/>
    </source>
</evidence>
<dbReference type="Pfam" id="PF00072">
    <property type="entry name" value="Response_reg"/>
    <property type="match status" value="1"/>
</dbReference>
<dbReference type="InterPro" id="IPR016032">
    <property type="entry name" value="Sig_transdc_resp-reg_C-effctor"/>
</dbReference>
<dbReference type="InterPro" id="IPR036388">
    <property type="entry name" value="WH-like_DNA-bd_sf"/>
</dbReference>
<evidence type="ECO:0000256" key="1">
    <source>
        <dbReference type="ARBA" id="ARBA00022553"/>
    </source>
</evidence>
<dbReference type="PROSITE" id="PS51755">
    <property type="entry name" value="OMPR_PHOB"/>
    <property type="match status" value="1"/>
</dbReference>
<dbReference type="FunFam" id="3.40.50.2300:FF:000001">
    <property type="entry name" value="DNA-binding response regulator PhoB"/>
    <property type="match status" value="1"/>
</dbReference>
<dbReference type="PANTHER" id="PTHR48111:SF4">
    <property type="entry name" value="DNA-BINDING DUAL TRANSCRIPTIONAL REGULATOR OMPR"/>
    <property type="match status" value="1"/>
</dbReference>
<comment type="caution">
    <text evidence="11">The sequence shown here is derived from an EMBL/GenBank/DDBJ whole genome shotgun (WGS) entry which is preliminary data.</text>
</comment>
<gene>
    <name evidence="11" type="primary">phoB_1</name>
    <name evidence="11" type="ORF">Mal64_02700</name>
</gene>
<keyword evidence="12" id="KW-1185">Reference proteome</keyword>
<keyword evidence="5" id="KW-0804">Transcription</keyword>
<dbReference type="SUPFAM" id="SSF46894">
    <property type="entry name" value="C-terminal effector domain of the bipartite response regulators"/>
    <property type="match status" value="1"/>
</dbReference>
<feature type="region of interest" description="Disordered" evidence="8">
    <location>
        <begin position="1"/>
        <end position="23"/>
    </location>
</feature>
<dbReference type="InterPro" id="IPR001789">
    <property type="entry name" value="Sig_transdc_resp-reg_receiver"/>
</dbReference>
<dbReference type="Proteomes" id="UP000315440">
    <property type="component" value="Unassembled WGS sequence"/>
</dbReference>
<dbReference type="SMART" id="SM00448">
    <property type="entry name" value="REC"/>
    <property type="match status" value="1"/>
</dbReference>
<dbReference type="Gene3D" id="3.40.50.2300">
    <property type="match status" value="1"/>
</dbReference>
<organism evidence="11 12">
    <name type="scientific">Pseudobythopirellula maris</name>
    <dbReference type="NCBI Taxonomy" id="2527991"/>
    <lineage>
        <taxon>Bacteria</taxon>
        <taxon>Pseudomonadati</taxon>
        <taxon>Planctomycetota</taxon>
        <taxon>Planctomycetia</taxon>
        <taxon>Pirellulales</taxon>
        <taxon>Lacipirellulaceae</taxon>
        <taxon>Pseudobythopirellula</taxon>
    </lineage>
</organism>
<keyword evidence="1 6" id="KW-0597">Phosphoprotein</keyword>
<evidence type="ECO:0000256" key="4">
    <source>
        <dbReference type="ARBA" id="ARBA00023125"/>
    </source>
</evidence>
<evidence type="ECO:0000259" key="9">
    <source>
        <dbReference type="PROSITE" id="PS50110"/>
    </source>
</evidence>
<evidence type="ECO:0000256" key="8">
    <source>
        <dbReference type="SAM" id="MobiDB-lite"/>
    </source>
</evidence>
<dbReference type="GO" id="GO:0005829">
    <property type="term" value="C:cytosol"/>
    <property type="evidence" value="ECO:0007669"/>
    <property type="project" value="TreeGrafter"/>
</dbReference>
<evidence type="ECO:0000256" key="7">
    <source>
        <dbReference type="PROSITE-ProRule" id="PRU01091"/>
    </source>
</evidence>
<evidence type="ECO:0000259" key="10">
    <source>
        <dbReference type="PROSITE" id="PS51755"/>
    </source>
</evidence>
<dbReference type="Gene3D" id="1.10.10.10">
    <property type="entry name" value="Winged helix-like DNA-binding domain superfamily/Winged helix DNA-binding domain"/>
    <property type="match status" value="1"/>
</dbReference>
<keyword evidence="4 7" id="KW-0238">DNA-binding</keyword>
<evidence type="ECO:0000313" key="12">
    <source>
        <dbReference type="Proteomes" id="UP000315440"/>
    </source>
</evidence>
<keyword evidence="2" id="KW-0902">Two-component regulatory system</keyword>
<feature type="domain" description="OmpR/PhoB-type" evidence="10">
    <location>
        <begin position="152"/>
        <end position="248"/>
    </location>
</feature>
<proteinExistence type="predicted"/>
<feature type="compositionally biased region" description="Basic and acidic residues" evidence="8">
    <location>
        <begin position="9"/>
        <end position="18"/>
    </location>
</feature>
<evidence type="ECO:0000256" key="3">
    <source>
        <dbReference type="ARBA" id="ARBA00023015"/>
    </source>
</evidence>
<dbReference type="InterPro" id="IPR001867">
    <property type="entry name" value="OmpR/PhoB-type_DNA-bd"/>
</dbReference>